<evidence type="ECO:0000256" key="5">
    <source>
        <dbReference type="ARBA" id="ARBA00022989"/>
    </source>
</evidence>
<name>A0AAV2TJM8_CALDB</name>
<dbReference type="EMBL" id="CAXLJL010000267">
    <property type="protein sequence ID" value="CAL5135607.1"/>
    <property type="molecule type" value="Genomic_DNA"/>
</dbReference>
<feature type="region of interest" description="Disordered" evidence="9">
    <location>
        <begin position="893"/>
        <end position="916"/>
    </location>
</feature>
<dbReference type="PANTHER" id="PTHR24028:SF146">
    <property type="entry name" value="CADHERIN 96CB, ISOFORM D-RELATED"/>
    <property type="match status" value="1"/>
</dbReference>
<dbReference type="CDD" id="cd11304">
    <property type="entry name" value="Cadherin_repeat"/>
    <property type="match status" value="6"/>
</dbReference>
<dbReference type="InterPro" id="IPR002126">
    <property type="entry name" value="Cadherin-like_dom"/>
</dbReference>
<accession>A0AAV2TJM8</accession>
<evidence type="ECO:0000313" key="12">
    <source>
        <dbReference type="EMBL" id="CAL5135607.1"/>
    </source>
</evidence>
<dbReference type="PROSITE" id="PS50268">
    <property type="entry name" value="CADHERIN_2"/>
    <property type="match status" value="7"/>
</dbReference>
<dbReference type="GO" id="GO:0005886">
    <property type="term" value="C:plasma membrane"/>
    <property type="evidence" value="ECO:0007669"/>
    <property type="project" value="InterPro"/>
</dbReference>
<gene>
    <name evidence="12" type="ORF">CDAUBV1_LOCUS9735</name>
</gene>
<comment type="subcellular location">
    <subcellularLocation>
        <location evidence="1">Membrane</location>
        <topology evidence="1">Single-pass membrane protein</topology>
    </subcellularLocation>
</comment>
<feature type="domain" description="Cadherin" evidence="11">
    <location>
        <begin position="447"/>
        <end position="581"/>
    </location>
</feature>
<evidence type="ECO:0000256" key="6">
    <source>
        <dbReference type="ARBA" id="ARBA00023136"/>
    </source>
</evidence>
<comment type="caution">
    <text evidence="12">The sequence shown here is derived from an EMBL/GenBank/DDBJ whole genome shotgun (WGS) entry which is preliminary data.</text>
</comment>
<feature type="domain" description="Cadherin" evidence="11">
    <location>
        <begin position="308"/>
        <end position="435"/>
    </location>
</feature>
<dbReference type="SMART" id="SM00112">
    <property type="entry name" value="CA"/>
    <property type="match status" value="6"/>
</dbReference>
<dbReference type="InterPro" id="IPR020894">
    <property type="entry name" value="Cadherin_CS"/>
</dbReference>
<dbReference type="PROSITE" id="PS00232">
    <property type="entry name" value="CADHERIN_1"/>
    <property type="match status" value="4"/>
</dbReference>
<proteinExistence type="predicted"/>
<keyword evidence="5 10" id="KW-1133">Transmembrane helix</keyword>
<dbReference type="PANTHER" id="PTHR24028">
    <property type="entry name" value="CADHERIN-87A"/>
    <property type="match status" value="1"/>
</dbReference>
<evidence type="ECO:0000256" key="2">
    <source>
        <dbReference type="ARBA" id="ARBA00022692"/>
    </source>
</evidence>
<feature type="domain" description="Cadherin" evidence="11">
    <location>
        <begin position="161"/>
        <end position="285"/>
    </location>
</feature>
<evidence type="ECO:0000256" key="7">
    <source>
        <dbReference type="ARBA" id="ARBA00023180"/>
    </source>
</evidence>
<organism evidence="12 13">
    <name type="scientific">Calicophoron daubneyi</name>
    <name type="common">Rumen fluke</name>
    <name type="synonym">Paramphistomum daubneyi</name>
    <dbReference type="NCBI Taxonomy" id="300641"/>
    <lineage>
        <taxon>Eukaryota</taxon>
        <taxon>Metazoa</taxon>
        <taxon>Spiralia</taxon>
        <taxon>Lophotrochozoa</taxon>
        <taxon>Platyhelminthes</taxon>
        <taxon>Trematoda</taxon>
        <taxon>Digenea</taxon>
        <taxon>Plagiorchiida</taxon>
        <taxon>Pronocephalata</taxon>
        <taxon>Paramphistomoidea</taxon>
        <taxon>Paramphistomidae</taxon>
        <taxon>Calicophoron</taxon>
    </lineage>
</organism>
<dbReference type="GO" id="GO:0005509">
    <property type="term" value="F:calcium ion binding"/>
    <property type="evidence" value="ECO:0007669"/>
    <property type="project" value="UniProtKB-UniRule"/>
</dbReference>
<dbReference type="InterPro" id="IPR015919">
    <property type="entry name" value="Cadherin-like_sf"/>
</dbReference>
<feature type="transmembrane region" description="Helical" evidence="10">
    <location>
        <begin position="1058"/>
        <end position="1081"/>
    </location>
</feature>
<evidence type="ECO:0000256" key="4">
    <source>
        <dbReference type="ARBA" id="ARBA00022837"/>
    </source>
</evidence>
<keyword evidence="4 8" id="KW-0106">Calcium</keyword>
<evidence type="ECO:0000256" key="10">
    <source>
        <dbReference type="SAM" id="Phobius"/>
    </source>
</evidence>
<protein>
    <recommendedName>
        <fullName evidence="11">Cadherin domain-containing protein</fullName>
    </recommendedName>
</protein>
<reference evidence="12" key="1">
    <citation type="submission" date="2024-06" db="EMBL/GenBank/DDBJ databases">
        <authorList>
            <person name="Liu X."/>
            <person name="Lenzi L."/>
            <person name="Haldenby T S."/>
            <person name="Uol C."/>
        </authorList>
    </citation>
    <scope>NUCLEOTIDE SEQUENCE</scope>
</reference>
<dbReference type="SUPFAM" id="SSF49313">
    <property type="entry name" value="Cadherin-like"/>
    <property type="match status" value="6"/>
</dbReference>
<dbReference type="Proteomes" id="UP001497525">
    <property type="component" value="Unassembled WGS sequence"/>
</dbReference>
<feature type="domain" description="Cadherin" evidence="11">
    <location>
        <begin position="9"/>
        <end position="159"/>
    </location>
</feature>
<keyword evidence="3" id="KW-0677">Repeat</keyword>
<evidence type="ECO:0000256" key="8">
    <source>
        <dbReference type="PROSITE-ProRule" id="PRU00043"/>
    </source>
</evidence>
<feature type="domain" description="Cadherin" evidence="11">
    <location>
        <begin position="596"/>
        <end position="710"/>
    </location>
</feature>
<feature type="domain" description="Cadherin" evidence="11">
    <location>
        <begin position="711"/>
        <end position="843"/>
    </location>
</feature>
<keyword evidence="2 10" id="KW-0812">Transmembrane</keyword>
<evidence type="ECO:0000313" key="13">
    <source>
        <dbReference type="Proteomes" id="UP001497525"/>
    </source>
</evidence>
<evidence type="ECO:0000259" key="11">
    <source>
        <dbReference type="PROSITE" id="PS50268"/>
    </source>
</evidence>
<dbReference type="FunFam" id="2.60.40.60:FF:000092">
    <property type="entry name" value="Protocadherin 8"/>
    <property type="match status" value="1"/>
</dbReference>
<feature type="domain" description="Cadherin" evidence="11">
    <location>
        <begin position="847"/>
        <end position="997"/>
    </location>
</feature>
<dbReference type="GO" id="GO:0007156">
    <property type="term" value="P:homophilic cell adhesion via plasma membrane adhesion molecules"/>
    <property type="evidence" value="ECO:0007669"/>
    <property type="project" value="InterPro"/>
</dbReference>
<evidence type="ECO:0000256" key="9">
    <source>
        <dbReference type="SAM" id="MobiDB-lite"/>
    </source>
</evidence>
<feature type="region of interest" description="Disordered" evidence="9">
    <location>
        <begin position="983"/>
        <end position="1002"/>
    </location>
</feature>
<keyword evidence="7" id="KW-0325">Glycoprotein</keyword>
<sequence length="1343" mass="152021">MLLTALTTNGEPNVFFVNDDTPAGHRIGRITYFNGHQNLPFDSDFLRCVLVRANRPPAAYFRLDETKGYIFTKTTIDREALCPIISPGDRPVPSNPMSASQIQMNDWKSISGEIAHECEFSFQVALHRKSNERTNYPSLPEFVDIKVVVVDRNDHVPTFQSHKFINLSVPESAPVGTRIRLPLAVDPDSPKFGIQRYQIFPIDSPDWSLYQQTNDRLYEGNLFQEVVGLFLELRSPLDREKQESFVFEIKAYDTSDELTLTRFDDRNSVKIYLSVEDINDNGPIFLPQFDKEALSDNLRNLDQLGDFEVVTYRAEVTETSWPKSPVLVLKATDPDSTKFAITRFDFAPHVDPSTRRFFRINEHTGEIFLRQPLDFEQKSSYSFDVIAVDGEHEHRMKLEGSNSQPPSNELRDGIYTATARVLIVVKDINDEFPQIELDYLRLDESTGRPATYSAIKENAEPPQFIADLLVTDKDANPMNNHVTCSVEDKSSSVISSGVTNSANKKICDTTCQFQLSEVRRQPGQVQYNLLAMQTLNREDSRLGGSARRIFILCKDSGNPAKTNQITVLVQVTDVNDNSPALQLIRPFFKPPVPGPASEENNVFLPENCPIGTVVARFNVTDLDIGDNGKVICSLLPPTDPLTIRFLEYFHVDPASCDVVVRKLIDREAFDPPPGDIPLTIEARDQGNPPLKTTVRLVIKIMNENDNPPILQNSIHRFSVKENLPAGTSVGSFSIIDLDGVHDQLMVRFQKHENLPFQLWFPNLSNSSNSISNDREITDNALVCYINTTQPLDREERETYEFKLLVIDTPDNIQHITGKTSRVHTTTATVFVTVEDVNDNDPSIIFPQQENKTFYLSNAEKKHYQLMTVNANDKDVMNDHFAFTLVHEKFIGSTPSSTHLPTRNQSSPDNGSTLLTNHFDKNEHKHQNKSISFLDIDRTTGTIYLSRDMSKDDTGLHAYHVIVQDADSPPRSASLRFLVRVEPVPPRSQSSQRRLPEVSGQDSVGRQLDSFNKLTFVPQNSGQTFEVEGERSDYEYQLKQQEVRQPRQHLSFPRLTGDAVLILSLGLILLLLLATLCLVIYARRWSTPVPTSSRTSRRSGRCSDFEHWFCIRFASRTQRDIVEQQKTAGSKFDLSQIEQQSRPWSPNVGTMTCPLQTFYASDKLGTPSSRETFAETADGSTIQRLCTPDRLYLRECRPFTSIPISINQNPIHLDQNSSDYTALQPPGRCQCCSPTNGGTCLYHSDSQFVPNDQSLSKPHEILNDMNPQYTPLKQYVTSPKSTTRTTLTQTCKRRKPTKSFDDLQHEGESMALYSHVGLNKDVDETMEETTKFQFRDNGHDKSKA</sequence>
<dbReference type="Pfam" id="PF00028">
    <property type="entry name" value="Cadherin"/>
    <property type="match status" value="3"/>
</dbReference>
<evidence type="ECO:0000256" key="1">
    <source>
        <dbReference type="ARBA" id="ARBA00004167"/>
    </source>
</evidence>
<keyword evidence="6 10" id="KW-0472">Membrane</keyword>
<evidence type="ECO:0000256" key="3">
    <source>
        <dbReference type="ARBA" id="ARBA00022737"/>
    </source>
</evidence>
<dbReference type="PRINTS" id="PR00205">
    <property type="entry name" value="CADHERIN"/>
</dbReference>
<dbReference type="Gene3D" id="2.60.40.60">
    <property type="entry name" value="Cadherins"/>
    <property type="match status" value="7"/>
</dbReference>
<feature type="compositionally biased region" description="Polar residues" evidence="9">
    <location>
        <begin position="893"/>
        <end position="915"/>
    </location>
</feature>
<dbReference type="InterPro" id="IPR050174">
    <property type="entry name" value="Protocadherin/Cadherin-CA"/>
</dbReference>